<evidence type="ECO:0000313" key="2">
    <source>
        <dbReference type="EMBL" id="KII63101.1"/>
    </source>
</evidence>
<dbReference type="EMBL" id="JWZT01004773">
    <property type="protein sequence ID" value="KII63101.1"/>
    <property type="molecule type" value="Genomic_DNA"/>
</dbReference>
<accession>A0A0C2MNC2</accession>
<comment type="caution">
    <text evidence="2">The sequence shown here is derived from an EMBL/GenBank/DDBJ whole genome shotgun (WGS) entry which is preliminary data.</text>
</comment>
<feature type="region of interest" description="Disordered" evidence="1">
    <location>
        <begin position="207"/>
        <end position="256"/>
    </location>
</feature>
<evidence type="ECO:0000313" key="3">
    <source>
        <dbReference type="Proteomes" id="UP000031668"/>
    </source>
</evidence>
<organism evidence="2 3">
    <name type="scientific">Thelohanellus kitauei</name>
    <name type="common">Myxosporean</name>
    <dbReference type="NCBI Taxonomy" id="669202"/>
    <lineage>
        <taxon>Eukaryota</taxon>
        <taxon>Metazoa</taxon>
        <taxon>Cnidaria</taxon>
        <taxon>Myxozoa</taxon>
        <taxon>Myxosporea</taxon>
        <taxon>Bivalvulida</taxon>
        <taxon>Platysporina</taxon>
        <taxon>Myxobolidae</taxon>
        <taxon>Thelohanellus</taxon>
    </lineage>
</organism>
<reference evidence="2 3" key="1">
    <citation type="journal article" date="2014" name="Genome Biol. Evol.">
        <title>The genome of the myxosporean Thelohanellus kitauei shows adaptations to nutrient acquisition within its fish host.</title>
        <authorList>
            <person name="Yang Y."/>
            <person name="Xiong J."/>
            <person name="Zhou Z."/>
            <person name="Huo F."/>
            <person name="Miao W."/>
            <person name="Ran C."/>
            <person name="Liu Y."/>
            <person name="Zhang J."/>
            <person name="Feng J."/>
            <person name="Wang M."/>
            <person name="Wang M."/>
            <person name="Wang L."/>
            <person name="Yao B."/>
        </authorList>
    </citation>
    <scope>NUCLEOTIDE SEQUENCE [LARGE SCALE GENOMIC DNA]</scope>
    <source>
        <strain evidence="2">Wuqing</strain>
    </source>
</reference>
<dbReference type="Proteomes" id="UP000031668">
    <property type="component" value="Unassembled WGS sequence"/>
</dbReference>
<dbReference type="AlphaFoldDB" id="A0A0C2MNC2"/>
<keyword evidence="3" id="KW-1185">Reference proteome</keyword>
<sequence>MKKPFSPLKTISADENAERWIANFKLLAKEGNWDEPRQSVIMPTYFDEELMGKYLETEAYTMPPSEDKLKKIILFLCSNYNSRQRAAAAVSTIGAMGLDSGVTINDETGEHLKILPGSKPDIVDTYMKSFAIQSIMNPVPIHSAPEKNFSDQPTPGEHQENICALLSSSVPLSEPTDISEAEKYIKKDEEEDEETINSSINQTILSDSRVKKKTRRKGAEKESIRRSERIKANSMVKSPCYYTPSKRGRKCNNKSS</sequence>
<feature type="compositionally biased region" description="Basic and acidic residues" evidence="1">
    <location>
        <begin position="217"/>
        <end position="231"/>
    </location>
</feature>
<feature type="compositionally biased region" description="Basic residues" evidence="1">
    <location>
        <begin position="246"/>
        <end position="256"/>
    </location>
</feature>
<evidence type="ECO:0000256" key="1">
    <source>
        <dbReference type="SAM" id="MobiDB-lite"/>
    </source>
</evidence>
<proteinExistence type="predicted"/>
<name>A0A0C2MNC2_THEKT</name>
<gene>
    <name evidence="2" type="ORF">RF11_01848</name>
</gene>
<protein>
    <submittedName>
        <fullName evidence="2">Uncharacterized protein</fullName>
    </submittedName>
</protein>